<dbReference type="Pfam" id="PF12833">
    <property type="entry name" value="HTH_18"/>
    <property type="match status" value="1"/>
</dbReference>
<keyword evidence="3" id="KW-0804">Transcription</keyword>
<dbReference type="Proteomes" id="UP000243605">
    <property type="component" value="Unassembled WGS sequence"/>
</dbReference>
<dbReference type="AlphaFoldDB" id="A0A662Z180"/>
<dbReference type="GO" id="GO:0003700">
    <property type="term" value="F:DNA-binding transcription factor activity"/>
    <property type="evidence" value="ECO:0007669"/>
    <property type="project" value="InterPro"/>
</dbReference>
<dbReference type="PANTHER" id="PTHR47504:SF5">
    <property type="entry name" value="RIGHT ORIGIN-BINDING PROTEIN"/>
    <property type="match status" value="1"/>
</dbReference>
<feature type="domain" description="HTH araC/xylS-type" evidence="4">
    <location>
        <begin position="8"/>
        <end position="106"/>
    </location>
</feature>
<evidence type="ECO:0000256" key="1">
    <source>
        <dbReference type="ARBA" id="ARBA00023015"/>
    </source>
</evidence>
<proteinExistence type="predicted"/>
<dbReference type="RefSeq" id="WP_091473384.1">
    <property type="nucleotide sequence ID" value="NZ_FOIT01000001.1"/>
</dbReference>
<dbReference type="InterPro" id="IPR009057">
    <property type="entry name" value="Homeodomain-like_sf"/>
</dbReference>
<dbReference type="PROSITE" id="PS01124">
    <property type="entry name" value="HTH_ARAC_FAMILY_2"/>
    <property type="match status" value="1"/>
</dbReference>
<keyword evidence="1" id="KW-0805">Transcription regulation</keyword>
<evidence type="ECO:0000256" key="2">
    <source>
        <dbReference type="ARBA" id="ARBA00023125"/>
    </source>
</evidence>
<reference evidence="5 6" key="1">
    <citation type="submission" date="2016-10" db="EMBL/GenBank/DDBJ databases">
        <authorList>
            <person name="Varghese N."/>
            <person name="Submissions S."/>
        </authorList>
    </citation>
    <scope>NUCLEOTIDE SEQUENCE [LARGE SCALE GENOMIC DNA]</scope>
    <source>
        <strain evidence="5 6">IBRC-M10081</strain>
    </source>
</reference>
<accession>A0A662Z180</accession>
<dbReference type="PANTHER" id="PTHR47504">
    <property type="entry name" value="RIGHT ORIGIN-BINDING PROTEIN"/>
    <property type="match status" value="1"/>
</dbReference>
<dbReference type="EMBL" id="FOIT01000001">
    <property type="protein sequence ID" value="SEV84010.1"/>
    <property type="molecule type" value="Genomic_DNA"/>
</dbReference>
<organism evidence="5 6">
    <name type="scientific">Aliicoccus persicus</name>
    <dbReference type="NCBI Taxonomy" id="930138"/>
    <lineage>
        <taxon>Bacteria</taxon>
        <taxon>Bacillati</taxon>
        <taxon>Bacillota</taxon>
        <taxon>Bacilli</taxon>
        <taxon>Bacillales</taxon>
        <taxon>Staphylococcaceae</taxon>
        <taxon>Aliicoccus</taxon>
    </lineage>
</organism>
<dbReference type="SUPFAM" id="SSF46689">
    <property type="entry name" value="Homeodomain-like"/>
    <property type="match status" value="1"/>
</dbReference>
<gene>
    <name evidence="5" type="ORF">SAMN05192557_0390</name>
</gene>
<dbReference type="InterPro" id="IPR011256">
    <property type="entry name" value="Reg_factor_effector_dom_sf"/>
</dbReference>
<sequence length="281" mass="33339">METVKFIEKFIVFIEDNLREEIDFEHELKLLGVEHKSFNTIFSSLVGSTPLEYQTKRRLSEIAYELYEGHRRMVDIIKYYGYRDVDHFKEIFQKEFGISAYDVEKNYKTLNVTNSISFEVVPTDAPNLPSTTRYIPSFRMVGIFETFDVNSYGPEKKTWLLNELEKHDILDEILEYNNGEVKGLILHERYIEGKIELFVGVSSTYEAPFDETYTESSQFVIFESHGPLTTAIPDVYKYVYRRWRFKTNRELNANFSIEVLKSRYNFDAPETKFIVWQPIYE</sequence>
<dbReference type="SMART" id="SM00342">
    <property type="entry name" value="HTH_ARAC"/>
    <property type="match status" value="1"/>
</dbReference>
<evidence type="ECO:0000259" key="4">
    <source>
        <dbReference type="PROSITE" id="PS01124"/>
    </source>
</evidence>
<protein>
    <submittedName>
        <fullName evidence="5">AraC-type DNA-binding protein</fullName>
    </submittedName>
</protein>
<dbReference type="Gene3D" id="1.10.10.60">
    <property type="entry name" value="Homeodomain-like"/>
    <property type="match status" value="1"/>
</dbReference>
<keyword evidence="2 5" id="KW-0238">DNA-binding</keyword>
<dbReference type="InterPro" id="IPR050959">
    <property type="entry name" value="MarA-like"/>
</dbReference>
<dbReference type="Gene3D" id="3.20.80.10">
    <property type="entry name" value="Regulatory factor, effector binding domain"/>
    <property type="match status" value="1"/>
</dbReference>
<dbReference type="GO" id="GO:0043565">
    <property type="term" value="F:sequence-specific DNA binding"/>
    <property type="evidence" value="ECO:0007669"/>
    <property type="project" value="InterPro"/>
</dbReference>
<dbReference type="OrthoDB" id="9801123at2"/>
<dbReference type="InterPro" id="IPR018060">
    <property type="entry name" value="HTH_AraC"/>
</dbReference>
<evidence type="ECO:0000313" key="6">
    <source>
        <dbReference type="Proteomes" id="UP000243605"/>
    </source>
</evidence>
<name>A0A662Z180_9STAP</name>
<evidence type="ECO:0000256" key="3">
    <source>
        <dbReference type="ARBA" id="ARBA00023163"/>
    </source>
</evidence>
<keyword evidence="6" id="KW-1185">Reference proteome</keyword>
<evidence type="ECO:0000313" key="5">
    <source>
        <dbReference type="EMBL" id="SEV84010.1"/>
    </source>
</evidence>